<accession>A0A8J4UY94</accession>
<dbReference type="InterPro" id="IPR024107">
    <property type="entry name" value="Tyr-tRNA-ligase_bac_1"/>
</dbReference>
<dbReference type="Gene3D" id="1.10.240.10">
    <property type="entry name" value="Tyrosyl-Transfer RNA Synthetase"/>
    <property type="match status" value="1"/>
</dbReference>
<evidence type="ECO:0000256" key="8">
    <source>
        <dbReference type="ARBA" id="ARBA00033323"/>
    </source>
</evidence>
<dbReference type="Pfam" id="PF22421">
    <property type="entry name" value="SYY_C-terminal"/>
    <property type="match status" value="1"/>
</dbReference>
<dbReference type="CDD" id="cd00805">
    <property type="entry name" value="TyrRS_core"/>
    <property type="match status" value="1"/>
</dbReference>
<dbReference type="SUPFAM" id="SSF55174">
    <property type="entry name" value="Alpha-L RNA-binding motif"/>
    <property type="match status" value="1"/>
</dbReference>
<dbReference type="GO" id="GO:0004831">
    <property type="term" value="F:tyrosine-tRNA ligase activity"/>
    <property type="evidence" value="ECO:0007669"/>
    <property type="project" value="UniProtKB-EC"/>
</dbReference>
<keyword evidence="6 11" id="KW-0648">Protein biosynthesis</keyword>
<dbReference type="Gene3D" id="3.10.290.10">
    <property type="entry name" value="RNA-binding S4 domain"/>
    <property type="match status" value="1"/>
</dbReference>
<keyword evidence="4 11" id="KW-0067">ATP-binding</keyword>
<dbReference type="PROSITE" id="PS50889">
    <property type="entry name" value="S4"/>
    <property type="match status" value="1"/>
</dbReference>
<evidence type="ECO:0000313" key="14">
    <source>
        <dbReference type="Proteomes" id="UP000695562"/>
    </source>
</evidence>
<organism evidence="13 14">
    <name type="scientific">Polysphondylium violaceum</name>
    <dbReference type="NCBI Taxonomy" id="133409"/>
    <lineage>
        <taxon>Eukaryota</taxon>
        <taxon>Amoebozoa</taxon>
        <taxon>Evosea</taxon>
        <taxon>Eumycetozoa</taxon>
        <taxon>Dictyostelia</taxon>
        <taxon>Dictyosteliales</taxon>
        <taxon>Dictyosteliaceae</taxon>
        <taxon>Polysphondylium</taxon>
    </lineage>
</organism>
<evidence type="ECO:0000313" key="13">
    <source>
        <dbReference type="EMBL" id="KAF2071623.1"/>
    </source>
</evidence>
<reference evidence="13" key="1">
    <citation type="submission" date="2020-01" db="EMBL/GenBank/DDBJ databases">
        <title>Development of genomics and gene disruption for Polysphondylium violaceum indicates a role for the polyketide synthase stlB in stalk morphogenesis.</title>
        <authorList>
            <person name="Narita B."/>
            <person name="Kawabe Y."/>
            <person name="Kin K."/>
            <person name="Saito T."/>
            <person name="Gibbs R."/>
            <person name="Kuspa A."/>
            <person name="Muzny D."/>
            <person name="Queller D."/>
            <person name="Richards S."/>
            <person name="Strassman J."/>
            <person name="Sucgang R."/>
            <person name="Worley K."/>
            <person name="Schaap P."/>
        </authorList>
    </citation>
    <scope>NUCLEOTIDE SEQUENCE</scope>
    <source>
        <strain evidence="13">QSvi11</strain>
    </source>
</reference>
<dbReference type="Pfam" id="PF00579">
    <property type="entry name" value="tRNA-synt_1b"/>
    <property type="match status" value="1"/>
</dbReference>
<evidence type="ECO:0000256" key="7">
    <source>
        <dbReference type="ARBA" id="ARBA00023146"/>
    </source>
</evidence>
<dbReference type="GO" id="GO:0005739">
    <property type="term" value="C:mitochondrion"/>
    <property type="evidence" value="ECO:0007669"/>
    <property type="project" value="TreeGrafter"/>
</dbReference>
<evidence type="ECO:0000256" key="6">
    <source>
        <dbReference type="ARBA" id="ARBA00022917"/>
    </source>
</evidence>
<dbReference type="InterPro" id="IPR002307">
    <property type="entry name" value="Tyr-tRNA-ligase"/>
</dbReference>
<dbReference type="GO" id="GO:0005524">
    <property type="term" value="F:ATP binding"/>
    <property type="evidence" value="ECO:0007669"/>
    <property type="project" value="UniProtKB-KW"/>
</dbReference>
<sequence>MFLHRTLVGGVTKSLFKTQYSNALRHSFYSKSQSRSFCSASVTTGANVIQELKSRGFIYQMTASEQEMIDLTNAKKPISLYAGFDPTADSLHIGNLLSLMVLLHFKRHGHNPIALVGGATALIGDPSGKSTDRPLLDTDFIANNIKYIRENITAVLGGDVQLVNNYDWNKDISIIHFLRDIGTFFRVGSMIKKDFIQNRIGNNNESGNDPNGISYTEFSYALLQSNDFLHLRNTQDCMIQIGGSDQWGNITDGCELIKKKTGKPGYGITIPLLTNSQGKKLGKSEGNSIWLAPHRTSPFYFYQYWIQVTDQDIERFLKLFTLHSLEEINAIVQQHNEAPHKRIGQKAIAEGVTTIVHGKRGLEEAISTTDLLFGNKLQESKTTTSDGFDIGFLLSRANAIEMPKSESMGVRVVDIFAKVSNMSKGQVKTLIGSKSLYINSEPITDIQTLITPEALIADQYMIFRYGKKAYYLVKFI</sequence>
<dbReference type="Proteomes" id="UP000695562">
    <property type="component" value="Unassembled WGS sequence"/>
</dbReference>
<dbReference type="Gene3D" id="3.40.50.620">
    <property type="entry name" value="HUPs"/>
    <property type="match status" value="1"/>
</dbReference>
<keyword evidence="3 11" id="KW-0547">Nucleotide-binding</keyword>
<evidence type="ECO:0000256" key="5">
    <source>
        <dbReference type="ARBA" id="ARBA00022884"/>
    </source>
</evidence>
<dbReference type="PRINTS" id="PR01040">
    <property type="entry name" value="TRNASYNTHTYR"/>
</dbReference>
<dbReference type="FunFam" id="1.10.240.10:FF:000001">
    <property type="entry name" value="Tyrosine--tRNA ligase"/>
    <property type="match status" value="1"/>
</dbReference>
<protein>
    <recommendedName>
        <fullName evidence="1 11">Tyrosine--tRNA ligase</fullName>
        <ecNumber evidence="1 11">6.1.1.1</ecNumber>
    </recommendedName>
    <alternativeName>
        <fullName evidence="8 11">Tyrosyl-tRNA synthetase</fullName>
    </alternativeName>
</protein>
<dbReference type="HAMAP" id="MF_02006">
    <property type="entry name" value="Tyr_tRNA_synth_type1"/>
    <property type="match status" value="1"/>
</dbReference>
<evidence type="ECO:0000256" key="1">
    <source>
        <dbReference type="ARBA" id="ARBA00013160"/>
    </source>
</evidence>
<comment type="catalytic activity">
    <reaction evidence="9 11">
        <text>tRNA(Tyr) + L-tyrosine + ATP = L-tyrosyl-tRNA(Tyr) + AMP + diphosphate + H(+)</text>
        <dbReference type="Rhea" id="RHEA:10220"/>
        <dbReference type="Rhea" id="RHEA-COMP:9706"/>
        <dbReference type="Rhea" id="RHEA-COMP:9707"/>
        <dbReference type="ChEBI" id="CHEBI:15378"/>
        <dbReference type="ChEBI" id="CHEBI:30616"/>
        <dbReference type="ChEBI" id="CHEBI:33019"/>
        <dbReference type="ChEBI" id="CHEBI:58315"/>
        <dbReference type="ChEBI" id="CHEBI:78442"/>
        <dbReference type="ChEBI" id="CHEBI:78536"/>
        <dbReference type="ChEBI" id="CHEBI:456215"/>
        <dbReference type="EC" id="6.1.1.1"/>
    </reaction>
</comment>
<dbReference type="EC" id="6.1.1.1" evidence="1 11"/>
<evidence type="ECO:0000256" key="4">
    <source>
        <dbReference type="ARBA" id="ARBA00022840"/>
    </source>
</evidence>
<dbReference type="SUPFAM" id="SSF52374">
    <property type="entry name" value="Nucleotidylyl transferase"/>
    <property type="match status" value="1"/>
</dbReference>
<evidence type="ECO:0000256" key="10">
    <source>
        <dbReference type="PROSITE-ProRule" id="PRU00182"/>
    </source>
</evidence>
<dbReference type="EMBL" id="AJWJ01000357">
    <property type="protein sequence ID" value="KAF2071623.1"/>
    <property type="molecule type" value="Genomic_DNA"/>
</dbReference>
<dbReference type="InterPro" id="IPR014729">
    <property type="entry name" value="Rossmann-like_a/b/a_fold"/>
</dbReference>
<gene>
    <name evidence="13" type="ORF">CYY_007071</name>
</gene>
<comment type="caution">
    <text evidence="13">The sequence shown here is derived from an EMBL/GenBank/DDBJ whole genome shotgun (WGS) entry which is preliminary data.</text>
</comment>
<dbReference type="InterPro" id="IPR001412">
    <property type="entry name" value="aa-tRNA-synth_I_CS"/>
</dbReference>
<dbReference type="AlphaFoldDB" id="A0A8J4UY94"/>
<name>A0A8J4UY94_9MYCE</name>
<dbReference type="InterPro" id="IPR036986">
    <property type="entry name" value="S4_RNA-bd_sf"/>
</dbReference>
<dbReference type="InterPro" id="IPR054608">
    <property type="entry name" value="SYY-like_C"/>
</dbReference>
<dbReference type="InterPro" id="IPR002305">
    <property type="entry name" value="aa-tRNA-synth_Ic"/>
</dbReference>
<dbReference type="NCBIfam" id="TIGR00234">
    <property type="entry name" value="tyrS"/>
    <property type="match status" value="1"/>
</dbReference>
<keyword evidence="14" id="KW-1185">Reference proteome</keyword>
<comment type="similarity">
    <text evidence="11">Belongs to the class-I aminoacyl-tRNA synthetase family.</text>
</comment>
<dbReference type="OrthoDB" id="337870at2759"/>
<proteinExistence type="inferred from homology"/>
<keyword evidence="5 10" id="KW-0694">RNA-binding</keyword>
<dbReference type="PANTHER" id="PTHR11766:SF0">
    <property type="entry name" value="TYROSINE--TRNA LIGASE, MITOCHONDRIAL"/>
    <property type="match status" value="1"/>
</dbReference>
<dbReference type="InterPro" id="IPR024088">
    <property type="entry name" value="Tyr-tRNA-ligase_bac-type"/>
</dbReference>
<dbReference type="PROSITE" id="PS00178">
    <property type="entry name" value="AA_TRNA_LIGASE_I"/>
    <property type="match status" value="1"/>
</dbReference>
<evidence type="ECO:0000256" key="3">
    <source>
        <dbReference type="ARBA" id="ARBA00022741"/>
    </source>
</evidence>
<evidence type="ECO:0000256" key="2">
    <source>
        <dbReference type="ARBA" id="ARBA00022598"/>
    </source>
</evidence>
<keyword evidence="7 11" id="KW-0030">Aminoacyl-tRNA synthetase</keyword>
<evidence type="ECO:0000256" key="9">
    <source>
        <dbReference type="ARBA" id="ARBA00048248"/>
    </source>
</evidence>
<dbReference type="GO" id="GO:0006437">
    <property type="term" value="P:tyrosyl-tRNA aminoacylation"/>
    <property type="evidence" value="ECO:0007669"/>
    <property type="project" value="InterPro"/>
</dbReference>
<keyword evidence="2 11" id="KW-0436">Ligase</keyword>
<dbReference type="GO" id="GO:0005829">
    <property type="term" value="C:cytosol"/>
    <property type="evidence" value="ECO:0007669"/>
    <property type="project" value="TreeGrafter"/>
</dbReference>
<evidence type="ECO:0000259" key="12">
    <source>
        <dbReference type="Pfam" id="PF22421"/>
    </source>
</evidence>
<dbReference type="PANTHER" id="PTHR11766">
    <property type="entry name" value="TYROSYL-TRNA SYNTHETASE"/>
    <property type="match status" value="1"/>
</dbReference>
<evidence type="ECO:0000256" key="11">
    <source>
        <dbReference type="RuleBase" id="RU361234"/>
    </source>
</evidence>
<feature type="domain" description="Tyrosine--tRNA ligase SYY-like C-terminal" evidence="12">
    <location>
        <begin position="413"/>
        <end position="473"/>
    </location>
</feature>
<dbReference type="GO" id="GO:0003723">
    <property type="term" value="F:RNA binding"/>
    <property type="evidence" value="ECO:0007669"/>
    <property type="project" value="UniProtKB-KW"/>
</dbReference>